<dbReference type="PANTHER" id="PTHR35936">
    <property type="entry name" value="MEMBRANE-BOUND LYTIC MUREIN TRANSGLYCOSYLASE F"/>
    <property type="match status" value="1"/>
</dbReference>
<evidence type="ECO:0000313" key="4">
    <source>
        <dbReference type="EMBL" id="MFC4490582.1"/>
    </source>
</evidence>
<protein>
    <submittedName>
        <fullName evidence="4">Substrate-binding periplasmic protein</fullName>
    </submittedName>
</protein>
<dbReference type="Proteomes" id="UP001595999">
    <property type="component" value="Unassembled WGS sequence"/>
</dbReference>
<evidence type="ECO:0000313" key="5">
    <source>
        <dbReference type="Proteomes" id="UP001595999"/>
    </source>
</evidence>
<feature type="domain" description="Solute-binding protein family 3/N-terminal" evidence="3">
    <location>
        <begin position="31"/>
        <end position="251"/>
    </location>
</feature>
<proteinExistence type="predicted"/>
<dbReference type="RefSeq" id="WP_231461170.1">
    <property type="nucleotide sequence ID" value="NZ_JAJOHW010000022.1"/>
</dbReference>
<sequence>MPALVIAMLICLGMLGWPPAASAASVVKIASDDWCPYICADQSRIIGGYLVELTDQVLNSQGYQVEAIFLPLNRAMKMAEEGVIDGIYAPALDQRLLLSKPMAYSRACFYTLKDSNWRYHGLPSLAHQSLGLIADYGYDGGAFDDWLLTAKAQGFHIESNIGQTAGSTNIKKLLLKRYSILLEHETVMNHLIAVMRVDGSLRKAGCLEQALTIVIGVGRSNPNAHALVRAINTGLETIRASGQLDGLKTKYKISTE</sequence>
<evidence type="ECO:0000256" key="2">
    <source>
        <dbReference type="SAM" id="SignalP"/>
    </source>
</evidence>
<dbReference type="Pfam" id="PF00497">
    <property type="entry name" value="SBP_bac_3"/>
    <property type="match status" value="1"/>
</dbReference>
<keyword evidence="5" id="KW-1185">Reference proteome</keyword>
<dbReference type="PANTHER" id="PTHR35936:SF25">
    <property type="entry name" value="ABC TRANSPORTER SUBSTRATE-BINDING PROTEIN"/>
    <property type="match status" value="1"/>
</dbReference>
<reference evidence="5" key="1">
    <citation type="journal article" date="2019" name="Int. J. Syst. Evol. Microbiol.">
        <title>The Global Catalogue of Microorganisms (GCM) 10K type strain sequencing project: providing services to taxonomists for standard genome sequencing and annotation.</title>
        <authorList>
            <consortium name="The Broad Institute Genomics Platform"/>
            <consortium name="The Broad Institute Genome Sequencing Center for Infectious Disease"/>
            <person name="Wu L."/>
            <person name="Ma J."/>
        </authorList>
    </citation>
    <scope>NUCLEOTIDE SEQUENCE [LARGE SCALE GENOMIC DNA]</scope>
    <source>
        <strain evidence="5">CGMCC 4.7608</strain>
    </source>
</reference>
<accession>A0ABV8ZS91</accession>
<dbReference type="SUPFAM" id="SSF53850">
    <property type="entry name" value="Periplasmic binding protein-like II"/>
    <property type="match status" value="1"/>
</dbReference>
<feature type="chain" id="PRO_5046949733" evidence="2">
    <location>
        <begin position="24"/>
        <end position="256"/>
    </location>
</feature>
<feature type="signal peptide" evidence="2">
    <location>
        <begin position="1"/>
        <end position="23"/>
    </location>
</feature>
<evidence type="ECO:0000259" key="3">
    <source>
        <dbReference type="Pfam" id="PF00497"/>
    </source>
</evidence>
<dbReference type="Gene3D" id="3.40.190.10">
    <property type="entry name" value="Periplasmic binding protein-like II"/>
    <property type="match status" value="2"/>
</dbReference>
<organism evidence="4 5">
    <name type="scientific">Chromobacterium aquaticum</name>
    <dbReference type="NCBI Taxonomy" id="467180"/>
    <lineage>
        <taxon>Bacteria</taxon>
        <taxon>Pseudomonadati</taxon>
        <taxon>Pseudomonadota</taxon>
        <taxon>Betaproteobacteria</taxon>
        <taxon>Neisseriales</taxon>
        <taxon>Chromobacteriaceae</taxon>
        <taxon>Chromobacterium</taxon>
    </lineage>
</organism>
<comment type="caution">
    <text evidence="4">The sequence shown here is derived from an EMBL/GenBank/DDBJ whole genome shotgun (WGS) entry which is preliminary data.</text>
</comment>
<dbReference type="EMBL" id="JBHSEK010000007">
    <property type="protein sequence ID" value="MFC4490582.1"/>
    <property type="molecule type" value="Genomic_DNA"/>
</dbReference>
<keyword evidence="1 2" id="KW-0732">Signal</keyword>
<evidence type="ECO:0000256" key="1">
    <source>
        <dbReference type="ARBA" id="ARBA00022729"/>
    </source>
</evidence>
<dbReference type="InterPro" id="IPR001638">
    <property type="entry name" value="Solute-binding_3/MltF_N"/>
</dbReference>
<gene>
    <name evidence="4" type="ORF">ACFO0R_13235</name>
</gene>
<name>A0ABV8ZS91_9NEIS</name>